<keyword evidence="3" id="KW-1185">Reference proteome</keyword>
<comment type="caution">
    <text evidence="2">The sequence shown here is derived from an EMBL/GenBank/DDBJ whole genome shotgun (WGS) entry which is preliminary data.</text>
</comment>
<dbReference type="InterPro" id="IPR012337">
    <property type="entry name" value="RNaseH-like_sf"/>
</dbReference>
<dbReference type="PANTHER" id="PTHR35046">
    <property type="entry name" value="ZINC KNUCKLE (CCHC-TYPE) FAMILY PROTEIN"/>
    <property type="match status" value="1"/>
</dbReference>
<reference evidence="2 3" key="1">
    <citation type="submission" date="2019-05" db="EMBL/GenBank/DDBJ databases">
        <title>Mikania micrantha, genome provides insights into the molecular mechanism of rapid growth.</title>
        <authorList>
            <person name="Liu B."/>
        </authorList>
    </citation>
    <scope>NUCLEOTIDE SEQUENCE [LARGE SCALE GENOMIC DNA]</scope>
    <source>
        <strain evidence="2">NLD-2019</strain>
        <tissue evidence="2">Leaf</tissue>
    </source>
</reference>
<dbReference type="InterPro" id="IPR001584">
    <property type="entry name" value="Integrase_cat-core"/>
</dbReference>
<feature type="domain" description="Integrase catalytic" evidence="1">
    <location>
        <begin position="1"/>
        <end position="125"/>
    </location>
</feature>
<proteinExistence type="predicted"/>
<dbReference type="OrthoDB" id="1935586at2759"/>
<sequence length="302" mass="34489">MAHFIPCHTTHDATQIAALYFREVVRLHGIPSSMVSDRDTKFLSHFWLTLWRKMGTQLKFSTSSHPQADGQTEVTNGTLGTLLRALIKKNVKQWEDLMPHAEFAYNRTPHKTTGHSLFEVVYGLNPATPLDLRVLDTTQKFNSNAADHATQIKSLHEQVTHRITKMSDTVKARVDKHCRDTKFSPGDLVWIHLPKERFPTKRRSKLQPCSDGPFKILEQVNANAYKVDLPGSFGVSATFYVSDLQQYYDRDESLPSLRANFLQAGEDVKYEHVISMHNTMQHVNTVTWINRVVILYDGLSIT</sequence>
<dbReference type="Proteomes" id="UP000326396">
    <property type="component" value="Linkage Group LG11"/>
</dbReference>
<dbReference type="Gene3D" id="3.30.420.10">
    <property type="entry name" value="Ribonuclease H-like superfamily/Ribonuclease H"/>
    <property type="match status" value="1"/>
</dbReference>
<dbReference type="PROSITE" id="PS50994">
    <property type="entry name" value="INTEGRASE"/>
    <property type="match status" value="1"/>
</dbReference>
<gene>
    <name evidence="2" type="ORF">E3N88_07088</name>
</gene>
<dbReference type="SUPFAM" id="SSF53098">
    <property type="entry name" value="Ribonuclease H-like"/>
    <property type="match status" value="1"/>
</dbReference>
<dbReference type="Pfam" id="PF24626">
    <property type="entry name" value="SH3_Tf2-1"/>
    <property type="match status" value="1"/>
</dbReference>
<dbReference type="GO" id="GO:0015074">
    <property type="term" value="P:DNA integration"/>
    <property type="evidence" value="ECO:0007669"/>
    <property type="project" value="InterPro"/>
</dbReference>
<evidence type="ECO:0000313" key="2">
    <source>
        <dbReference type="EMBL" id="KAD6796192.1"/>
    </source>
</evidence>
<dbReference type="PANTHER" id="PTHR35046:SF26">
    <property type="entry name" value="RNA-DIRECTED DNA POLYMERASE"/>
    <property type="match status" value="1"/>
</dbReference>
<evidence type="ECO:0000313" key="3">
    <source>
        <dbReference type="Proteomes" id="UP000326396"/>
    </source>
</evidence>
<name>A0A5N6PRL0_9ASTR</name>
<accession>A0A5N6PRL0</accession>
<dbReference type="InterPro" id="IPR036397">
    <property type="entry name" value="RNaseH_sf"/>
</dbReference>
<dbReference type="AlphaFoldDB" id="A0A5N6PRL0"/>
<evidence type="ECO:0000259" key="1">
    <source>
        <dbReference type="PROSITE" id="PS50994"/>
    </source>
</evidence>
<organism evidence="2 3">
    <name type="scientific">Mikania micrantha</name>
    <name type="common">bitter vine</name>
    <dbReference type="NCBI Taxonomy" id="192012"/>
    <lineage>
        <taxon>Eukaryota</taxon>
        <taxon>Viridiplantae</taxon>
        <taxon>Streptophyta</taxon>
        <taxon>Embryophyta</taxon>
        <taxon>Tracheophyta</taxon>
        <taxon>Spermatophyta</taxon>
        <taxon>Magnoliopsida</taxon>
        <taxon>eudicotyledons</taxon>
        <taxon>Gunneridae</taxon>
        <taxon>Pentapetalae</taxon>
        <taxon>asterids</taxon>
        <taxon>campanulids</taxon>
        <taxon>Asterales</taxon>
        <taxon>Asteraceae</taxon>
        <taxon>Asteroideae</taxon>
        <taxon>Heliantheae alliance</taxon>
        <taxon>Eupatorieae</taxon>
        <taxon>Mikania</taxon>
    </lineage>
</organism>
<dbReference type="EMBL" id="SZYD01000003">
    <property type="protein sequence ID" value="KAD6796192.1"/>
    <property type="molecule type" value="Genomic_DNA"/>
</dbReference>
<dbReference type="InterPro" id="IPR056924">
    <property type="entry name" value="SH3_Tf2-1"/>
</dbReference>
<protein>
    <recommendedName>
        <fullName evidence="1">Integrase catalytic domain-containing protein</fullName>
    </recommendedName>
</protein>
<dbReference type="GO" id="GO:0003676">
    <property type="term" value="F:nucleic acid binding"/>
    <property type="evidence" value="ECO:0007669"/>
    <property type="project" value="InterPro"/>
</dbReference>